<feature type="compositionally biased region" description="Low complexity" evidence="7">
    <location>
        <begin position="626"/>
        <end position="639"/>
    </location>
</feature>
<comment type="subcellular location">
    <subcellularLocation>
        <location evidence="1">Membrane</location>
        <topology evidence="1">Multi-pass membrane protein</topology>
    </subcellularLocation>
</comment>
<feature type="region of interest" description="Disordered" evidence="7">
    <location>
        <begin position="696"/>
        <end position="726"/>
    </location>
</feature>
<dbReference type="EMBL" id="PUHW01000256">
    <property type="protein sequence ID" value="KAG0687467.1"/>
    <property type="molecule type" value="Genomic_DNA"/>
</dbReference>
<evidence type="ECO:0000256" key="4">
    <source>
        <dbReference type="ARBA" id="ARBA00022692"/>
    </source>
</evidence>
<evidence type="ECO:0000313" key="11">
    <source>
        <dbReference type="Proteomes" id="UP000697127"/>
    </source>
</evidence>
<feature type="region of interest" description="Disordered" evidence="7">
    <location>
        <begin position="786"/>
        <end position="808"/>
    </location>
</feature>
<proteinExistence type="inferred from homology"/>
<evidence type="ECO:0000313" key="10">
    <source>
        <dbReference type="EMBL" id="KAG0687467.1"/>
    </source>
</evidence>
<evidence type="ECO:0000259" key="9">
    <source>
        <dbReference type="PROSITE" id="PS50850"/>
    </source>
</evidence>
<keyword evidence="3" id="KW-0813">Transport</keyword>
<dbReference type="InterPro" id="IPR005829">
    <property type="entry name" value="Sugar_transporter_CS"/>
</dbReference>
<dbReference type="GO" id="GO:0016020">
    <property type="term" value="C:membrane"/>
    <property type="evidence" value="ECO:0007669"/>
    <property type="project" value="UniProtKB-SubCell"/>
</dbReference>
<evidence type="ECO:0000256" key="5">
    <source>
        <dbReference type="ARBA" id="ARBA00022989"/>
    </source>
</evidence>
<keyword evidence="4 8" id="KW-0812">Transmembrane</keyword>
<feature type="transmembrane region" description="Helical" evidence="8">
    <location>
        <begin position="285"/>
        <end position="306"/>
    </location>
</feature>
<dbReference type="PROSITE" id="PS50850">
    <property type="entry name" value="MFS"/>
    <property type="match status" value="1"/>
</dbReference>
<dbReference type="InterPro" id="IPR036259">
    <property type="entry name" value="MFS_trans_sf"/>
</dbReference>
<feature type="transmembrane region" description="Helical" evidence="8">
    <location>
        <begin position="474"/>
        <end position="496"/>
    </location>
</feature>
<keyword evidence="11" id="KW-1185">Reference proteome</keyword>
<dbReference type="Gene3D" id="1.20.1250.20">
    <property type="entry name" value="MFS general substrate transporter like domains"/>
    <property type="match status" value="1"/>
</dbReference>
<dbReference type="AlphaFoldDB" id="A0A9P7BCY1"/>
<feature type="transmembrane region" description="Helical" evidence="8">
    <location>
        <begin position="194"/>
        <end position="214"/>
    </location>
</feature>
<keyword evidence="6 8" id="KW-0472">Membrane</keyword>
<protein>
    <submittedName>
        <fullName evidence="10">Plasma membrane low glucose sensor</fullName>
    </submittedName>
</protein>
<comment type="similarity">
    <text evidence="2">Belongs to the major facilitator superfamily. Sugar transporter (TC 2.A.1.1) family.</text>
</comment>
<dbReference type="PROSITE" id="PS00216">
    <property type="entry name" value="SUGAR_TRANSPORT_1"/>
    <property type="match status" value="1"/>
</dbReference>
<dbReference type="GO" id="GO:0005351">
    <property type="term" value="F:carbohydrate:proton symporter activity"/>
    <property type="evidence" value="ECO:0007669"/>
    <property type="project" value="TreeGrafter"/>
</dbReference>
<accession>A0A9P7BCY1</accession>
<dbReference type="InterPro" id="IPR005828">
    <property type="entry name" value="MFS_sugar_transport-like"/>
</dbReference>
<evidence type="ECO:0000256" key="6">
    <source>
        <dbReference type="ARBA" id="ARBA00023136"/>
    </source>
</evidence>
<dbReference type="PANTHER" id="PTHR48022">
    <property type="entry name" value="PLASTIDIC GLUCOSE TRANSPORTER 4"/>
    <property type="match status" value="1"/>
</dbReference>
<feature type="domain" description="Major facilitator superfamily (MFS) profile" evidence="9">
    <location>
        <begin position="122"/>
        <end position="568"/>
    </location>
</feature>
<feature type="compositionally biased region" description="Basic and acidic residues" evidence="7">
    <location>
        <begin position="795"/>
        <end position="808"/>
    </location>
</feature>
<evidence type="ECO:0000256" key="8">
    <source>
        <dbReference type="SAM" id="Phobius"/>
    </source>
</evidence>
<feature type="transmembrane region" description="Helical" evidence="8">
    <location>
        <begin position="253"/>
        <end position="273"/>
    </location>
</feature>
<feature type="transmembrane region" description="Helical" evidence="8">
    <location>
        <begin position="442"/>
        <end position="462"/>
    </location>
</feature>
<dbReference type="OrthoDB" id="6612291at2759"/>
<sequence>MNDYTQEHIRRGPKINVPNSTIPLSNGSCDIDVVSSRNSVTAYIPTNNLKDLEKTGAEDGSGLGKSLSRENVDKLAEKPIKRRNKVSKLLETAIKGDREKQIRETRLRKKKKSKATFMAVYVGVLTAIGGFLYGYDTGIINGVLEMEFVKTKLSKNGIEFKAGEKAILTSILSLGTILGSLLAPFISDRYGRKFCLVWVLTTFFFIGIILQISYPSAGLFLAGRFVNGISIGVISSVIPLFQAEISPRWIRGSIISFYQWAITWGLLVSSAICQGTRNMNDSRCFRIPIALQFVWCAILILGLSALPESPRFYVMHDDIDGAIISLSKLRRLNIDDTELVEELIEIKASHDYEVSENANSYLECFKSSPSRIHQLSRMMTGILLQTFQQCSGINFIFYYGVNFFVATGVSASYLMSFITYAVNVVFTIPGILFVDRIGRRKLLIYGCIGMIISNYIIAIVGLHTNSVIVNKVMLAFVCVFIACFAATWGPVVWVVTGELYSLSIRQKAVSLSASTNWIVNFVFAYSTPYLIDEGNHTSAALGTKIFFLWGSLNVAGLFVTIFFVYETKGLMLEEVDELYRTCSNALKSSKANKKIQELSKMNQIKRDEAEVTVSRTDNLNNNIQESYNMNSFSNSTSSNTVKGGENDFEAVSTNMNTYHTNDTTSMTPMDYLKRWEQNHMHDNILSDNIITRQSVLPFSGDEDDDDGISSGGSNSEQDDNLDFDYGLYGNNTTNVVNRQGSEYNSTGGILETNNNHQIDEEEYLRNLRAIIQDVNEQTGLNINLHGVDDETNGGYHHDNEDGHGDDNS</sequence>
<dbReference type="InterPro" id="IPR003663">
    <property type="entry name" value="Sugar/inositol_transpt"/>
</dbReference>
<name>A0A9P7BCY1_9ASCO</name>
<evidence type="ECO:0000256" key="3">
    <source>
        <dbReference type="ARBA" id="ARBA00022448"/>
    </source>
</evidence>
<dbReference type="SUPFAM" id="SSF103473">
    <property type="entry name" value="MFS general substrate transporter"/>
    <property type="match status" value="1"/>
</dbReference>
<evidence type="ECO:0000256" key="2">
    <source>
        <dbReference type="ARBA" id="ARBA00010992"/>
    </source>
</evidence>
<feature type="region of interest" description="Disordered" evidence="7">
    <location>
        <begin position="625"/>
        <end position="644"/>
    </location>
</feature>
<feature type="transmembrane region" description="Helical" evidence="8">
    <location>
        <begin position="508"/>
        <end position="526"/>
    </location>
</feature>
<gene>
    <name evidence="10" type="primary">SNF3</name>
    <name evidence="10" type="ORF">C6P40_002296</name>
</gene>
<dbReference type="PRINTS" id="PR00171">
    <property type="entry name" value="SUGRTRNSPORT"/>
</dbReference>
<dbReference type="PANTHER" id="PTHR48022:SF16">
    <property type="entry name" value="HIGH GLUCOSE SENSOR RGT2-RELATED"/>
    <property type="match status" value="1"/>
</dbReference>
<feature type="transmembrane region" description="Helical" evidence="8">
    <location>
        <begin position="115"/>
        <end position="135"/>
    </location>
</feature>
<evidence type="ECO:0000256" key="7">
    <source>
        <dbReference type="SAM" id="MobiDB-lite"/>
    </source>
</evidence>
<dbReference type="PROSITE" id="PS00217">
    <property type="entry name" value="SUGAR_TRANSPORT_2"/>
    <property type="match status" value="1"/>
</dbReference>
<dbReference type="NCBIfam" id="TIGR00879">
    <property type="entry name" value="SP"/>
    <property type="match status" value="1"/>
</dbReference>
<feature type="transmembrane region" description="Helical" evidence="8">
    <location>
        <begin position="546"/>
        <end position="565"/>
    </location>
</feature>
<comment type="caution">
    <text evidence="10">The sequence shown here is derived from an EMBL/GenBank/DDBJ whole genome shotgun (WGS) entry which is preliminary data.</text>
</comment>
<reference evidence="10" key="1">
    <citation type="submission" date="2020-11" db="EMBL/GenBank/DDBJ databases">
        <title>Kefir isolates.</title>
        <authorList>
            <person name="Marcisauskas S."/>
            <person name="Kim Y."/>
            <person name="Blasche S."/>
        </authorList>
    </citation>
    <scope>NUCLEOTIDE SEQUENCE</scope>
    <source>
        <strain evidence="10">Olga-1</strain>
    </source>
</reference>
<feature type="transmembrane region" description="Helical" evidence="8">
    <location>
        <begin position="413"/>
        <end position="435"/>
    </location>
</feature>
<evidence type="ECO:0000256" key="1">
    <source>
        <dbReference type="ARBA" id="ARBA00004141"/>
    </source>
</evidence>
<dbReference type="InterPro" id="IPR020846">
    <property type="entry name" value="MFS_dom"/>
</dbReference>
<dbReference type="Proteomes" id="UP000697127">
    <property type="component" value="Unassembled WGS sequence"/>
</dbReference>
<keyword evidence="5 8" id="KW-1133">Transmembrane helix</keyword>
<dbReference type="InterPro" id="IPR050360">
    <property type="entry name" value="MFS_Sugar_Transporters"/>
</dbReference>
<organism evidence="10 11">
    <name type="scientific">Pichia californica</name>
    <dbReference type="NCBI Taxonomy" id="460514"/>
    <lineage>
        <taxon>Eukaryota</taxon>
        <taxon>Fungi</taxon>
        <taxon>Dikarya</taxon>
        <taxon>Ascomycota</taxon>
        <taxon>Saccharomycotina</taxon>
        <taxon>Pichiomycetes</taxon>
        <taxon>Pichiales</taxon>
        <taxon>Pichiaceae</taxon>
        <taxon>Pichia</taxon>
    </lineage>
</organism>
<dbReference type="Pfam" id="PF00083">
    <property type="entry name" value="Sugar_tr"/>
    <property type="match status" value="1"/>
</dbReference>
<feature type="transmembrane region" description="Helical" evidence="8">
    <location>
        <begin position="166"/>
        <end position="187"/>
    </location>
</feature>
<dbReference type="CDD" id="cd17356">
    <property type="entry name" value="MFS_HXT"/>
    <property type="match status" value="1"/>
</dbReference>